<comment type="caution">
    <text evidence="8">The sequence shown here is derived from an EMBL/GenBank/DDBJ whole genome shotgun (WGS) entry which is preliminary data.</text>
</comment>
<protein>
    <submittedName>
        <fullName evidence="8">GMC family oxidoreductase</fullName>
    </submittedName>
</protein>
<evidence type="ECO:0000313" key="8">
    <source>
        <dbReference type="EMBL" id="KAB2928939.1"/>
    </source>
</evidence>
<dbReference type="Pfam" id="PF01494">
    <property type="entry name" value="FAD_binding_3"/>
    <property type="match status" value="1"/>
</dbReference>
<evidence type="ECO:0000256" key="4">
    <source>
        <dbReference type="ARBA" id="ARBA00023002"/>
    </source>
</evidence>
<dbReference type="PANTHER" id="PTHR46056">
    <property type="entry name" value="LONG-CHAIN-ALCOHOL OXIDASE"/>
    <property type="match status" value="1"/>
</dbReference>
<feature type="domain" description="Glucose-methanol-choline oxidoreductase N-terminal" evidence="5">
    <location>
        <begin position="77"/>
        <end position="281"/>
    </location>
</feature>
<dbReference type="GO" id="GO:0016614">
    <property type="term" value="F:oxidoreductase activity, acting on CH-OH group of donors"/>
    <property type="evidence" value="ECO:0007669"/>
    <property type="project" value="InterPro"/>
</dbReference>
<keyword evidence="4" id="KW-0560">Oxidoreductase</keyword>
<dbReference type="InterPro" id="IPR036188">
    <property type="entry name" value="FAD/NAD-bd_sf"/>
</dbReference>
<organism evidence="8 9">
    <name type="scientific">Leptonema illini</name>
    <dbReference type="NCBI Taxonomy" id="183"/>
    <lineage>
        <taxon>Bacteria</taxon>
        <taxon>Pseudomonadati</taxon>
        <taxon>Spirochaetota</taxon>
        <taxon>Spirochaetia</taxon>
        <taxon>Leptospirales</taxon>
        <taxon>Leptospiraceae</taxon>
        <taxon>Leptonema</taxon>
    </lineage>
</organism>
<proteinExistence type="inferred from homology"/>
<dbReference type="AlphaFoldDB" id="A0A833LUZ0"/>
<comment type="similarity">
    <text evidence="1">Belongs to the GMC oxidoreductase family.</text>
</comment>
<dbReference type="Proteomes" id="UP000460298">
    <property type="component" value="Unassembled WGS sequence"/>
</dbReference>
<dbReference type="InterPro" id="IPR000172">
    <property type="entry name" value="GMC_OxRdtase_N"/>
</dbReference>
<dbReference type="Pfam" id="PF05199">
    <property type="entry name" value="GMC_oxred_C"/>
    <property type="match status" value="1"/>
</dbReference>
<dbReference type="InterPro" id="IPR002938">
    <property type="entry name" value="FAD-bd"/>
</dbReference>
<keyword evidence="2" id="KW-0285">Flavoprotein</keyword>
<dbReference type="Pfam" id="PF00732">
    <property type="entry name" value="GMC_oxred_N"/>
    <property type="match status" value="1"/>
</dbReference>
<dbReference type="GO" id="GO:0071949">
    <property type="term" value="F:FAD binding"/>
    <property type="evidence" value="ECO:0007669"/>
    <property type="project" value="InterPro"/>
</dbReference>
<dbReference type="SUPFAM" id="SSF51905">
    <property type="entry name" value="FAD/NAD(P)-binding domain"/>
    <property type="match status" value="1"/>
</dbReference>
<evidence type="ECO:0000256" key="3">
    <source>
        <dbReference type="ARBA" id="ARBA00022827"/>
    </source>
</evidence>
<evidence type="ECO:0000256" key="2">
    <source>
        <dbReference type="ARBA" id="ARBA00022630"/>
    </source>
</evidence>
<evidence type="ECO:0000259" key="6">
    <source>
        <dbReference type="Pfam" id="PF01494"/>
    </source>
</evidence>
<dbReference type="EMBL" id="WBUI01000041">
    <property type="protein sequence ID" value="KAB2928939.1"/>
    <property type="molecule type" value="Genomic_DNA"/>
</dbReference>
<dbReference type="PANTHER" id="PTHR46056:SF12">
    <property type="entry name" value="LONG-CHAIN-ALCOHOL OXIDASE"/>
    <property type="match status" value="1"/>
</dbReference>
<gene>
    <name evidence="8" type="ORF">F9K24_21345</name>
</gene>
<dbReference type="Gene3D" id="3.50.50.60">
    <property type="entry name" value="FAD/NAD(P)-binding domain"/>
    <property type="match status" value="2"/>
</dbReference>
<feature type="domain" description="Glucose-methanol-choline oxidoreductase C-terminal" evidence="7">
    <location>
        <begin position="450"/>
        <end position="504"/>
    </location>
</feature>
<keyword evidence="3" id="KW-0274">FAD</keyword>
<evidence type="ECO:0000259" key="5">
    <source>
        <dbReference type="Pfam" id="PF00732"/>
    </source>
</evidence>
<reference evidence="8 9" key="1">
    <citation type="submission" date="2019-10" db="EMBL/GenBank/DDBJ databases">
        <title>Extracellular Electron Transfer in a Candidatus Methanoperedens spp. Enrichment Culture.</title>
        <authorList>
            <person name="Berger S."/>
            <person name="Rangel Shaw D."/>
            <person name="Berben T."/>
            <person name="In 'T Zandt M."/>
            <person name="Frank J."/>
            <person name="Reimann J."/>
            <person name="Jetten M.S.M."/>
            <person name="Welte C.U."/>
        </authorList>
    </citation>
    <scope>NUCLEOTIDE SEQUENCE [LARGE SCALE GENOMIC DNA]</scope>
    <source>
        <strain evidence="8">SB12</strain>
    </source>
</reference>
<dbReference type="InterPro" id="IPR007867">
    <property type="entry name" value="GMC_OxRtase_C"/>
</dbReference>
<evidence type="ECO:0000256" key="1">
    <source>
        <dbReference type="ARBA" id="ARBA00010790"/>
    </source>
</evidence>
<accession>A0A833LUZ0</accession>
<evidence type="ECO:0000313" key="9">
    <source>
        <dbReference type="Proteomes" id="UP000460298"/>
    </source>
</evidence>
<feature type="domain" description="FAD-binding" evidence="6">
    <location>
        <begin position="18"/>
        <end position="49"/>
    </location>
</feature>
<name>A0A833LUZ0_9LEPT</name>
<sequence>MSGKIYEWKDITENRKIKTRVCIIGTGCGGATLASELTKQGVDVVMLEQGGYYPTYTFDNHELNMAGKVSAERNLQTTADGAINLVYGNNVGGASVHYWADSYRTPADRLEMWQSEYGIEHHTEKDLIPAWDELDKRLNVHPATDEYLNPMNRLVEKGAKKLGWSGHRVPQARKHCQKSGHCMQGCAFAAKQSQLVTHIDDVVKRGGTIYSDARAERLKMDGGKVRSLLARVIDRPSGKDGPHTIEIEADAFVVAAGGFGSSTFLLKNDLKKKLPVLGEFLGMNPSPFVHALYGHDVIQWRNIPAGFGVDHFRKPVYDAKGNYVEGGYLLMPNQLHPGTLAAMIPGMGKEHQQWMSALSRIGGTIGWIDDVPTELGRIEIDGDVRKVHYSFGRVGAMMIRDLLKKQVLINFAAGAEKVLIPDNRATLLTSPDQIDVIDGISLRPGTLLMAAPHPSGGCRMGADVKTSVVNSEHRVHGFDNLYVADSSVFPTGVSVDPSYTIMAFSYVAARSISGAL</sequence>
<evidence type="ECO:0000259" key="7">
    <source>
        <dbReference type="Pfam" id="PF05199"/>
    </source>
</evidence>